<evidence type="ECO:0000313" key="2">
    <source>
        <dbReference type="EMBL" id="CAJ93045.1"/>
    </source>
</evidence>
<dbReference type="STRING" id="381666.H16_A1944"/>
<feature type="compositionally biased region" description="Pro residues" evidence="1">
    <location>
        <begin position="1"/>
        <end position="10"/>
    </location>
</feature>
<dbReference type="EMBL" id="CP039287">
    <property type="protein sequence ID" value="QCC00878.1"/>
    <property type="molecule type" value="Genomic_DNA"/>
</dbReference>
<dbReference type="EMBL" id="AM260479">
    <property type="protein sequence ID" value="CAJ93045.1"/>
    <property type="molecule type" value="Genomic_DNA"/>
</dbReference>
<dbReference type="OrthoDB" id="9029322at2"/>
<reference evidence="3 5" key="2">
    <citation type="submission" date="2019-04" db="EMBL/GenBank/DDBJ databases">
        <title>Long-read de novo sequencing of Cupriavidus necator H16.</title>
        <authorList>
            <person name="Little G.T."/>
            <person name="Ehsaan M."/>
            <person name="Arenas-Lopez C."/>
            <person name="Jawed K."/>
            <person name="Winzer K."/>
            <person name="Kovacs K."/>
            <person name="Malys N."/>
            <person name="Minton N.P."/>
        </authorList>
    </citation>
    <scope>NUCLEOTIDE SEQUENCE [LARGE SCALE GENOMIC DNA]</scope>
    <source>
        <strain evidence="3 5">H16</strain>
    </source>
</reference>
<dbReference type="Proteomes" id="UP000296079">
    <property type="component" value="Chromosome 1"/>
</dbReference>
<evidence type="ECO:0000256" key="1">
    <source>
        <dbReference type="SAM" id="MobiDB-lite"/>
    </source>
</evidence>
<dbReference type="eggNOG" id="ENOG502ZAX2">
    <property type="taxonomic scope" value="Bacteria"/>
</dbReference>
<evidence type="ECO:0000313" key="4">
    <source>
        <dbReference type="Proteomes" id="UP000008210"/>
    </source>
</evidence>
<feature type="region of interest" description="Disordered" evidence="1">
    <location>
        <begin position="1"/>
        <end position="21"/>
    </location>
</feature>
<evidence type="ECO:0000313" key="3">
    <source>
        <dbReference type="EMBL" id="QCC00878.1"/>
    </source>
</evidence>
<feature type="compositionally biased region" description="Low complexity" evidence="1">
    <location>
        <begin position="660"/>
        <end position="670"/>
    </location>
</feature>
<gene>
    <name evidence="2" type="ordered locus">H16_A1944</name>
    <name evidence="3" type="ORF">E6A55_09940</name>
</gene>
<name>Q0KAC6_CUPNH</name>
<feature type="region of interest" description="Disordered" evidence="1">
    <location>
        <begin position="642"/>
        <end position="692"/>
    </location>
</feature>
<evidence type="ECO:0000313" key="5">
    <source>
        <dbReference type="Proteomes" id="UP000296079"/>
    </source>
</evidence>
<dbReference type="KEGG" id="reh:H16_A1944"/>
<proteinExistence type="predicted"/>
<organism evidence="2 4">
    <name type="scientific">Cupriavidus necator (strain ATCC 17699 / DSM 428 / KCTC 22496 / NCIMB 10442 / H16 / Stanier 337)</name>
    <name type="common">Ralstonia eutropha</name>
    <dbReference type="NCBI Taxonomy" id="381666"/>
    <lineage>
        <taxon>Bacteria</taxon>
        <taxon>Pseudomonadati</taxon>
        <taxon>Pseudomonadota</taxon>
        <taxon>Betaproteobacteria</taxon>
        <taxon>Burkholderiales</taxon>
        <taxon>Burkholderiaceae</taxon>
        <taxon>Cupriavidus</taxon>
    </lineage>
</organism>
<dbReference type="AlphaFoldDB" id="Q0KAC6"/>
<dbReference type="RefSeq" id="WP_011615415.1">
    <property type="nucleotide sequence ID" value="NC_008313.1"/>
</dbReference>
<dbReference type="Proteomes" id="UP000008210">
    <property type="component" value="Chromosome 1"/>
</dbReference>
<feature type="compositionally biased region" description="Gly residues" evidence="1">
    <location>
        <begin position="671"/>
        <end position="692"/>
    </location>
</feature>
<sequence length="692" mass="74690">MAYPAIPQPVPSGSDGKPMSIGNSQRLAFDTLLRRELKIGDPNDAQQIARALLDRYQSDARAQGIGGEAQGLPFLNTAAPRPSAIAAPEATATNLDLDQARADVEQDLQQLIASNLTKDIRPELEGWHQTLSLTIDDGVAAARQSLDPYSRDRAFAARRRLGEYARLARMVGALSTELNESYRNLGQSLDEVAAVLLVLMGEALANTGFQGGRTLLRVPYSELQARRDQVLVCLRNMSGVAQESLDQNTMPRGLAAYRGLHASLEAHGQSDLRALLHEADLSRAMDEMIQLCAGGSSDGLRRVGATAWNMLGRFSRFVQVTLHLPVRDAPPLLAFQDALQLFVDGFQASGGLRLLRIARPSVLMYGLYGGSGTTFAEQRLMNLVSLRGRFASTIDCVTRCDCDPDTLKLQVLLDRVLHDLDRAIDLYANGTEEFGMPEQRAAAHAIFALALRYPDVWLDAAAPMKDITNPDNPTGAMLSEMAALLIPAGVSFAAPQDPVIPAPQWRVWDKHTIDHFDLTGPAGPTPLAWLMHGELVLQLQAERALRPIVEQMTSGCIPASDMLADATLAPVYHSPPHMGTFGNIGMLPGYQRGALMMIEQRVPEWHRRNRDYREHAPQIPPHPDGSIDRIAHELGERNRRRLLTPGTSAVPPAAAPAPLTPGAADAFDGTEGTGADGSGAGPAGPDGGPAKA</sequence>
<keyword evidence="4" id="KW-1185">Reference proteome</keyword>
<accession>Q0KAC6</accession>
<reference evidence="2 4" key="1">
    <citation type="journal article" date="2006" name="Nat. Biotechnol.">
        <title>Genome sequence of the bioplastic-producing 'Knallgas' bacterium Ralstonia eutropha H16.</title>
        <authorList>
            <person name="Pohlmann A."/>
            <person name="Fricke W.F."/>
            <person name="Reinecke F."/>
            <person name="Kusian B."/>
            <person name="Liesegang H."/>
            <person name="Cramm R."/>
            <person name="Eitinger T."/>
            <person name="Ewering C."/>
            <person name="Potter M."/>
            <person name="Schwartz E."/>
            <person name="Strittmatter A."/>
            <person name="Voss I."/>
            <person name="Gottschalk G."/>
            <person name="Steinbuechel A."/>
            <person name="Friedrich B."/>
            <person name="Bowien B."/>
        </authorList>
    </citation>
    <scope>NUCLEOTIDE SEQUENCE [LARGE SCALE GENOMIC DNA]</scope>
    <source>
        <strain evidence="4">ATCC 17699 / DSM 428 / KCTC 22496 / NCIMB 10442 / H16 / Stanier 337</strain>
        <strain evidence="2">H16</strain>
    </source>
</reference>
<protein>
    <submittedName>
        <fullName evidence="2">Uncharacterized protein</fullName>
    </submittedName>
</protein>
<dbReference type="HOGENOM" id="CLU_025130_0_0_4"/>